<feature type="region of interest" description="Disordered" evidence="1">
    <location>
        <begin position="65"/>
        <end position="95"/>
    </location>
</feature>
<dbReference type="AlphaFoldDB" id="A0A852TZ74"/>
<keyword evidence="3" id="KW-1185">Reference proteome</keyword>
<reference evidence="2 3" key="1">
    <citation type="submission" date="2020-07" db="EMBL/GenBank/DDBJ databases">
        <title>Sequencing the genomes of 1000 actinobacteria strains.</title>
        <authorList>
            <person name="Klenk H.-P."/>
        </authorList>
    </citation>
    <scope>NUCLEOTIDE SEQUENCE [LARGE SCALE GENOMIC DNA]</scope>
    <source>
        <strain evidence="2 3">CXB654</strain>
    </source>
</reference>
<evidence type="ECO:0000313" key="3">
    <source>
        <dbReference type="Proteomes" id="UP000589036"/>
    </source>
</evidence>
<dbReference type="Proteomes" id="UP000589036">
    <property type="component" value="Unassembled WGS sequence"/>
</dbReference>
<gene>
    <name evidence="2" type="ORF">HDA32_003442</name>
</gene>
<accession>A0A852TZ74</accession>
<protein>
    <recommendedName>
        <fullName evidence="4">DUF5678 domain-containing protein</fullName>
    </recommendedName>
</protein>
<name>A0A852TZ74_9ACTN</name>
<evidence type="ECO:0000313" key="2">
    <source>
        <dbReference type="EMBL" id="NYE48322.1"/>
    </source>
</evidence>
<organism evidence="2 3">
    <name type="scientific">Spinactinospora alkalitolerans</name>
    <dbReference type="NCBI Taxonomy" id="687207"/>
    <lineage>
        <taxon>Bacteria</taxon>
        <taxon>Bacillati</taxon>
        <taxon>Actinomycetota</taxon>
        <taxon>Actinomycetes</taxon>
        <taxon>Streptosporangiales</taxon>
        <taxon>Nocardiopsidaceae</taxon>
        <taxon>Spinactinospora</taxon>
    </lineage>
</organism>
<feature type="compositionally biased region" description="Pro residues" evidence="1">
    <location>
        <begin position="70"/>
        <end position="87"/>
    </location>
</feature>
<dbReference type="RefSeq" id="WP_246334391.1">
    <property type="nucleotide sequence ID" value="NZ_BAAAYY010000004.1"/>
</dbReference>
<proteinExistence type="predicted"/>
<dbReference type="EMBL" id="JACCCC010000001">
    <property type="protein sequence ID" value="NYE48322.1"/>
    <property type="molecule type" value="Genomic_DNA"/>
</dbReference>
<evidence type="ECO:0008006" key="4">
    <source>
        <dbReference type="Google" id="ProtNLM"/>
    </source>
</evidence>
<sequence length="95" mass="10807">MTTTMAAEPEQPTIPRVLHRLRRTYRQHGWTIWHGEATGQYWAAHTGSMVLLCGDSETELAEAISRFRPLPRPNTVPAPRRPPLHLPPRPRPRGA</sequence>
<comment type="caution">
    <text evidence="2">The sequence shown here is derived from an EMBL/GenBank/DDBJ whole genome shotgun (WGS) entry which is preliminary data.</text>
</comment>
<evidence type="ECO:0000256" key="1">
    <source>
        <dbReference type="SAM" id="MobiDB-lite"/>
    </source>
</evidence>